<dbReference type="InterPro" id="IPR017871">
    <property type="entry name" value="ABC_transporter-like_CS"/>
</dbReference>
<comment type="similarity">
    <text evidence="10">Belongs to the ABC transporter superfamily. Siderophore-Fe(3+) uptake transporter (SIUT) (TC 3.A.1.21) family.</text>
</comment>
<comment type="caution">
    <text evidence="15">The sequence shown here is derived from an EMBL/GenBank/DDBJ whole genome shotgun (WGS) entry which is preliminary data.</text>
</comment>
<evidence type="ECO:0000313" key="16">
    <source>
        <dbReference type="Proteomes" id="UP000237752"/>
    </source>
</evidence>
<dbReference type="AlphaFoldDB" id="A0A2T0ZXQ2"/>
<feature type="transmembrane region" description="Helical" evidence="12">
    <location>
        <begin position="85"/>
        <end position="105"/>
    </location>
</feature>
<feature type="transmembrane region" description="Helical" evidence="12">
    <location>
        <begin position="159"/>
        <end position="182"/>
    </location>
</feature>
<dbReference type="OrthoDB" id="9806127at2"/>
<dbReference type="CDD" id="cd18543">
    <property type="entry name" value="ABC_6TM_Rv0194_D1_like"/>
    <property type="match status" value="1"/>
</dbReference>
<sequence length="615" mass="67159">MTAPGTPTKTPAPLTDDQKTKADFAQTGRGLRPLLRLWPWAKPYLPQLSIMFVAALIATLAGLALPILTRSVVDGPIADGDKVALWWIGLIALGFGVVESFLIFIRRYMLTRGSLGVEADLRNDIYDHLQRLPISFHDRWQSGQLLSRAWGDLAMIRRFIGFSLVFILVNGLTFCVVVVVLVAMYWPLGVVVLLSAAPLVWMLYVFEKKFSVISHQIQEQRGDLATEVEEAAGGIRILKSFGRSRMAFLRYDVGARELNRLQLRRVKVLATIWALIEMHPQIVLAILLLFGGISVVGGSMTLGTFVAFISLFLLLQWPIASLGFLLADIQDAATAAARLFDVLDIDPDIADTEGVSNQPAPQSSASATLRFDDVSFKFADSDQFVLRGINLEIAPGETVAIVGPTGSGKTTLTALVPRLYDVTEGSITIDGTDIRDLSLERLRTEVAVAFEDPTLFSASVRENVAFGRPDASEEDIAEALEIAQATFVYDLPWGLDTRVGEQGMSLSGGQRQRVALARAVVGRPRVLVLDDPLSALDVHTEKLVEDALRRVLTATTGIVVAHRPSTVLLADRVALLQDGHITAIGTHSQLMQDVPAYRAILSKDADESSDLEEAR</sequence>
<dbReference type="Pfam" id="PF00664">
    <property type="entry name" value="ABC_membrane"/>
    <property type="match status" value="1"/>
</dbReference>
<dbReference type="PROSITE" id="PS00211">
    <property type="entry name" value="ABC_TRANSPORTER_1"/>
    <property type="match status" value="1"/>
</dbReference>
<dbReference type="PROSITE" id="PS50929">
    <property type="entry name" value="ABC_TM1F"/>
    <property type="match status" value="1"/>
</dbReference>
<dbReference type="GO" id="GO:0015421">
    <property type="term" value="F:ABC-type oligopeptide transporter activity"/>
    <property type="evidence" value="ECO:0007669"/>
    <property type="project" value="TreeGrafter"/>
</dbReference>
<gene>
    <name evidence="15" type="ORF">CLV47_11115</name>
</gene>
<evidence type="ECO:0000256" key="12">
    <source>
        <dbReference type="SAM" id="Phobius"/>
    </source>
</evidence>
<dbReference type="GO" id="GO:0005886">
    <property type="term" value="C:plasma membrane"/>
    <property type="evidence" value="ECO:0007669"/>
    <property type="project" value="UniProtKB-SubCell"/>
</dbReference>
<keyword evidence="8 12" id="KW-1133">Transmembrane helix</keyword>
<dbReference type="InterPro" id="IPR039421">
    <property type="entry name" value="Type_1_exporter"/>
</dbReference>
<proteinExistence type="inferred from homology"/>
<dbReference type="EMBL" id="PVUE01000011">
    <property type="protein sequence ID" value="PRZ41139.1"/>
    <property type="molecule type" value="Genomic_DNA"/>
</dbReference>
<keyword evidence="4" id="KW-0997">Cell inner membrane</keyword>
<protein>
    <submittedName>
        <fullName evidence="15">ATP-binding cassette subfamily B protein</fullName>
    </submittedName>
</protein>
<evidence type="ECO:0000256" key="3">
    <source>
        <dbReference type="ARBA" id="ARBA00022475"/>
    </source>
</evidence>
<dbReference type="PROSITE" id="PS50893">
    <property type="entry name" value="ABC_TRANSPORTER_2"/>
    <property type="match status" value="1"/>
</dbReference>
<name>A0A2T0ZXQ2_9ACTN</name>
<evidence type="ECO:0000313" key="15">
    <source>
        <dbReference type="EMBL" id="PRZ41139.1"/>
    </source>
</evidence>
<accession>A0A2T0ZXQ2</accession>
<keyword evidence="5 12" id="KW-0812">Transmembrane</keyword>
<feature type="region of interest" description="Disordered" evidence="11">
    <location>
        <begin position="1"/>
        <end position="20"/>
    </location>
</feature>
<dbReference type="Gene3D" id="3.40.50.300">
    <property type="entry name" value="P-loop containing nucleotide triphosphate hydrolases"/>
    <property type="match status" value="1"/>
</dbReference>
<evidence type="ECO:0000256" key="8">
    <source>
        <dbReference type="ARBA" id="ARBA00022989"/>
    </source>
</evidence>
<dbReference type="Gene3D" id="1.20.1560.10">
    <property type="entry name" value="ABC transporter type 1, transmembrane domain"/>
    <property type="match status" value="1"/>
</dbReference>
<evidence type="ECO:0000256" key="4">
    <source>
        <dbReference type="ARBA" id="ARBA00022519"/>
    </source>
</evidence>
<organism evidence="15 16">
    <name type="scientific">Antricoccus suffuscus</name>
    <dbReference type="NCBI Taxonomy" id="1629062"/>
    <lineage>
        <taxon>Bacteria</taxon>
        <taxon>Bacillati</taxon>
        <taxon>Actinomycetota</taxon>
        <taxon>Actinomycetes</taxon>
        <taxon>Geodermatophilales</taxon>
        <taxon>Antricoccaceae</taxon>
        <taxon>Antricoccus</taxon>
    </lineage>
</organism>
<evidence type="ECO:0000256" key="10">
    <source>
        <dbReference type="ARBA" id="ARBA00023455"/>
    </source>
</evidence>
<dbReference type="SMART" id="SM00382">
    <property type="entry name" value="AAA"/>
    <property type="match status" value="1"/>
</dbReference>
<keyword evidence="7 15" id="KW-0067">ATP-binding</keyword>
<evidence type="ECO:0000256" key="2">
    <source>
        <dbReference type="ARBA" id="ARBA00022448"/>
    </source>
</evidence>
<dbReference type="InterPro" id="IPR003439">
    <property type="entry name" value="ABC_transporter-like_ATP-bd"/>
</dbReference>
<evidence type="ECO:0000256" key="6">
    <source>
        <dbReference type="ARBA" id="ARBA00022741"/>
    </source>
</evidence>
<dbReference type="SUPFAM" id="SSF52540">
    <property type="entry name" value="P-loop containing nucleoside triphosphate hydrolases"/>
    <property type="match status" value="1"/>
</dbReference>
<dbReference type="GO" id="GO:0005524">
    <property type="term" value="F:ATP binding"/>
    <property type="evidence" value="ECO:0007669"/>
    <property type="project" value="UniProtKB-KW"/>
</dbReference>
<dbReference type="PANTHER" id="PTHR43394:SF1">
    <property type="entry name" value="ATP-BINDING CASSETTE SUB-FAMILY B MEMBER 10, MITOCHONDRIAL"/>
    <property type="match status" value="1"/>
</dbReference>
<dbReference type="InterPro" id="IPR011527">
    <property type="entry name" value="ABC1_TM_dom"/>
</dbReference>
<keyword evidence="9 12" id="KW-0472">Membrane</keyword>
<feature type="domain" description="ABC transmembrane type-1" evidence="14">
    <location>
        <begin position="50"/>
        <end position="331"/>
    </location>
</feature>
<dbReference type="Pfam" id="PF00005">
    <property type="entry name" value="ABC_tran"/>
    <property type="match status" value="1"/>
</dbReference>
<evidence type="ECO:0000256" key="7">
    <source>
        <dbReference type="ARBA" id="ARBA00022840"/>
    </source>
</evidence>
<keyword evidence="6" id="KW-0547">Nucleotide-binding</keyword>
<evidence type="ECO:0000259" key="13">
    <source>
        <dbReference type="PROSITE" id="PS50893"/>
    </source>
</evidence>
<keyword evidence="3" id="KW-1003">Cell membrane</keyword>
<reference evidence="15 16" key="1">
    <citation type="submission" date="2018-03" db="EMBL/GenBank/DDBJ databases">
        <title>Genomic Encyclopedia of Archaeal and Bacterial Type Strains, Phase II (KMG-II): from individual species to whole genera.</title>
        <authorList>
            <person name="Goeker M."/>
        </authorList>
    </citation>
    <scope>NUCLEOTIDE SEQUENCE [LARGE SCALE GENOMIC DNA]</scope>
    <source>
        <strain evidence="15 16">DSM 100065</strain>
    </source>
</reference>
<comment type="subcellular location">
    <subcellularLocation>
        <location evidence="1">Cell inner membrane</location>
        <topology evidence="1">Multi-pass membrane protein</topology>
    </subcellularLocation>
</comment>
<evidence type="ECO:0000256" key="1">
    <source>
        <dbReference type="ARBA" id="ARBA00004429"/>
    </source>
</evidence>
<evidence type="ECO:0000256" key="5">
    <source>
        <dbReference type="ARBA" id="ARBA00022692"/>
    </source>
</evidence>
<feature type="transmembrane region" description="Helical" evidence="12">
    <location>
        <begin position="268"/>
        <end position="290"/>
    </location>
</feature>
<evidence type="ECO:0000256" key="11">
    <source>
        <dbReference type="SAM" id="MobiDB-lite"/>
    </source>
</evidence>
<evidence type="ECO:0000256" key="9">
    <source>
        <dbReference type="ARBA" id="ARBA00023136"/>
    </source>
</evidence>
<feature type="domain" description="ABC transporter" evidence="13">
    <location>
        <begin position="369"/>
        <end position="603"/>
    </location>
</feature>
<dbReference type="PANTHER" id="PTHR43394">
    <property type="entry name" value="ATP-DEPENDENT PERMEASE MDL1, MITOCHONDRIAL"/>
    <property type="match status" value="1"/>
</dbReference>
<dbReference type="InterPro" id="IPR036640">
    <property type="entry name" value="ABC1_TM_sf"/>
</dbReference>
<keyword evidence="2" id="KW-0813">Transport</keyword>
<dbReference type="Proteomes" id="UP000237752">
    <property type="component" value="Unassembled WGS sequence"/>
</dbReference>
<feature type="transmembrane region" description="Helical" evidence="12">
    <location>
        <begin position="44"/>
        <end position="65"/>
    </location>
</feature>
<dbReference type="FunFam" id="3.40.50.300:FF:000221">
    <property type="entry name" value="Multidrug ABC transporter ATP-binding protein"/>
    <property type="match status" value="1"/>
</dbReference>
<dbReference type="InterPro" id="IPR003593">
    <property type="entry name" value="AAA+_ATPase"/>
</dbReference>
<dbReference type="InterPro" id="IPR027417">
    <property type="entry name" value="P-loop_NTPase"/>
</dbReference>
<evidence type="ECO:0000259" key="14">
    <source>
        <dbReference type="PROSITE" id="PS50929"/>
    </source>
</evidence>
<keyword evidence="16" id="KW-1185">Reference proteome</keyword>
<dbReference type="GO" id="GO:0016887">
    <property type="term" value="F:ATP hydrolysis activity"/>
    <property type="evidence" value="ECO:0007669"/>
    <property type="project" value="InterPro"/>
</dbReference>
<dbReference type="RefSeq" id="WP_106349525.1">
    <property type="nucleotide sequence ID" value="NZ_PVUE01000011.1"/>
</dbReference>
<feature type="compositionally biased region" description="Low complexity" evidence="11">
    <location>
        <begin position="1"/>
        <end position="15"/>
    </location>
</feature>
<dbReference type="SUPFAM" id="SSF90123">
    <property type="entry name" value="ABC transporter transmembrane region"/>
    <property type="match status" value="1"/>
</dbReference>
<feature type="transmembrane region" description="Helical" evidence="12">
    <location>
        <begin position="188"/>
        <end position="206"/>
    </location>
</feature>